<evidence type="ECO:0000256" key="4">
    <source>
        <dbReference type="ARBA" id="ARBA00022692"/>
    </source>
</evidence>
<feature type="transmembrane region" description="Helical" evidence="8">
    <location>
        <begin position="298"/>
        <end position="314"/>
    </location>
</feature>
<dbReference type="InterPro" id="IPR018584">
    <property type="entry name" value="GT87"/>
</dbReference>
<evidence type="ECO:0000256" key="3">
    <source>
        <dbReference type="ARBA" id="ARBA00022679"/>
    </source>
</evidence>
<name>A0A2S2C2I6_9NOCA</name>
<protein>
    <submittedName>
        <fullName evidence="9">Glycosyl transferase</fullName>
    </submittedName>
</protein>
<evidence type="ECO:0000256" key="1">
    <source>
        <dbReference type="ARBA" id="ARBA00004651"/>
    </source>
</evidence>
<evidence type="ECO:0000313" key="10">
    <source>
        <dbReference type="Proteomes" id="UP000245711"/>
    </source>
</evidence>
<feature type="transmembrane region" description="Helical" evidence="8">
    <location>
        <begin position="131"/>
        <end position="146"/>
    </location>
</feature>
<keyword evidence="2" id="KW-1003">Cell membrane</keyword>
<dbReference type="Proteomes" id="UP000245711">
    <property type="component" value="Chromosome"/>
</dbReference>
<dbReference type="GO" id="GO:0016758">
    <property type="term" value="F:hexosyltransferase activity"/>
    <property type="evidence" value="ECO:0007669"/>
    <property type="project" value="InterPro"/>
</dbReference>
<evidence type="ECO:0000256" key="2">
    <source>
        <dbReference type="ARBA" id="ARBA00022475"/>
    </source>
</evidence>
<sequence length="431" mass="47194">MAGSEAGDRVPLPRSLTLVIGLVVSATVAAALVLGPIDPWTPDIGLFAGGADLHVYRDGGWRVQHDLPLYGGPVVLGLLYTYTPFSALAFVPLERIPGAYVDNLWMALNLFVLAACIVLCCRILGYRITPYLLLVTALGTLTCTFLEPVRTTLFYGQINLVLMLLVLWDFSRPNSSRLRGMGTGIGAGIKLTPAYFVLVFLALRQWRTAAVAISAFLATVGVAWAVIPGDSRQYWTGTFFDSTRIADNRHPSNQSLRGTLARLTDGQAPLWVWFVLAATVTVVSILVSVRLYERGEHLLAVALSGLTMAVVSPYSWSHHWVWLIPLLVWLVHRALTVSRLWWCAVAGLFAATAAWPYWWSTDFIVIGLFLYPPSWPVAPVLQNIYLVVYVPVLVASAVFAGRTRPPALATVPSEPVDPVLEDPPHLPLRSA</sequence>
<keyword evidence="4 8" id="KW-0812">Transmembrane</keyword>
<accession>A0A2S2C2I6</accession>
<keyword evidence="6 8" id="KW-0472">Membrane</keyword>
<keyword evidence="5 8" id="KW-1133">Transmembrane helix</keyword>
<feature type="transmembrane region" description="Helical" evidence="8">
    <location>
        <begin position="70"/>
        <end position="91"/>
    </location>
</feature>
<dbReference type="EMBL" id="CP021354">
    <property type="protein sequence ID" value="AWK75004.1"/>
    <property type="molecule type" value="Genomic_DNA"/>
</dbReference>
<comment type="similarity">
    <text evidence="7">Belongs to the glycosyltransferase 87 family.</text>
</comment>
<evidence type="ECO:0000256" key="5">
    <source>
        <dbReference type="ARBA" id="ARBA00022989"/>
    </source>
</evidence>
<feature type="transmembrane region" description="Helical" evidence="8">
    <location>
        <begin position="210"/>
        <end position="227"/>
    </location>
</feature>
<feature type="transmembrane region" description="Helical" evidence="8">
    <location>
        <begin position="183"/>
        <end position="203"/>
    </location>
</feature>
<organism evidence="9 10">
    <name type="scientific">Rhodococcus oxybenzonivorans</name>
    <dbReference type="NCBI Taxonomy" id="1990687"/>
    <lineage>
        <taxon>Bacteria</taxon>
        <taxon>Bacillati</taxon>
        <taxon>Actinomycetota</taxon>
        <taxon>Actinomycetes</taxon>
        <taxon>Mycobacteriales</taxon>
        <taxon>Nocardiaceae</taxon>
        <taxon>Rhodococcus</taxon>
    </lineage>
</organism>
<dbReference type="OrthoDB" id="9774600at2"/>
<evidence type="ECO:0000256" key="8">
    <source>
        <dbReference type="SAM" id="Phobius"/>
    </source>
</evidence>
<feature type="transmembrane region" description="Helical" evidence="8">
    <location>
        <begin position="16"/>
        <end position="37"/>
    </location>
</feature>
<gene>
    <name evidence="9" type="ORF">CBI38_29055</name>
</gene>
<keyword evidence="3 9" id="KW-0808">Transferase</keyword>
<feature type="transmembrane region" description="Helical" evidence="8">
    <location>
        <begin position="270"/>
        <end position="291"/>
    </location>
</feature>
<evidence type="ECO:0000313" key="9">
    <source>
        <dbReference type="EMBL" id="AWK75004.1"/>
    </source>
</evidence>
<feature type="transmembrane region" description="Helical" evidence="8">
    <location>
        <begin position="103"/>
        <end position="125"/>
    </location>
</feature>
<dbReference type="AlphaFoldDB" id="A0A2S2C2I6"/>
<comment type="subcellular location">
    <subcellularLocation>
        <location evidence="1">Cell membrane</location>
        <topology evidence="1">Multi-pass membrane protein</topology>
    </subcellularLocation>
</comment>
<dbReference type="GO" id="GO:0005886">
    <property type="term" value="C:plasma membrane"/>
    <property type="evidence" value="ECO:0007669"/>
    <property type="project" value="UniProtKB-SubCell"/>
</dbReference>
<feature type="transmembrane region" description="Helical" evidence="8">
    <location>
        <begin position="320"/>
        <end position="335"/>
    </location>
</feature>
<dbReference type="Pfam" id="PF09594">
    <property type="entry name" value="GT87"/>
    <property type="match status" value="1"/>
</dbReference>
<dbReference type="KEGG" id="roz:CBI38_29055"/>
<evidence type="ECO:0000256" key="7">
    <source>
        <dbReference type="ARBA" id="ARBA00024033"/>
    </source>
</evidence>
<feature type="transmembrane region" description="Helical" evidence="8">
    <location>
        <begin position="380"/>
        <end position="400"/>
    </location>
</feature>
<feature type="transmembrane region" description="Helical" evidence="8">
    <location>
        <begin position="340"/>
        <end position="360"/>
    </location>
</feature>
<keyword evidence="10" id="KW-1185">Reference proteome</keyword>
<proteinExistence type="inferred from homology"/>
<evidence type="ECO:0000256" key="6">
    <source>
        <dbReference type="ARBA" id="ARBA00023136"/>
    </source>
</evidence>
<reference evidence="9 10" key="1">
    <citation type="submission" date="2017-05" db="EMBL/GenBank/DDBJ databases">
        <title>Isolation of Rhodococcus sp. S2-17 biodegrading of BP-3.</title>
        <authorList>
            <person name="Lee Y."/>
            <person name="Kim K.H."/>
            <person name="Chun B.H."/>
            <person name="Jung H.S."/>
            <person name="Jeon C.O."/>
        </authorList>
    </citation>
    <scope>NUCLEOTIDE SEQUENCE [LARGE SCALE GENOMIC DNA]</scope>
    <source>
        <strain evidence="9 10">S2-17</strain>
    </source>
</reference>
<dbReference type="RefSeq" id="WP_109334451.1">
    <property type="nucleotide sequence ID" value="NZ_CP021354.1"/>
</dbReference>